<protein>
    <submittedName>
        <fullName evidence="4">Pentatricopeptide repeat-containing protein</fullName>
    </submittedName>
</protein>
<organism evidence="4 5">
    <name type="scientific">Actinidia chinensis var. chinensis</name>
    <name type="common">Chinese soft-hair kiwi</name>
    <dbReference type="NCBI Taxonomy" id="1590841"/>
    <lineage>
        <taxon>Eukaryota</taxon>
        <taxon>Viridiplantae</taxon>
        <taxon>Streptophyta</taxon>
        <taxon>Embryophyta</taxon>
        <taxon>Tracheophyta</taxon>
        <taxon>Spermatophyta</taxon>
        <taxon>Magnoliopsida</taxon>
        <taxon>eudicotyledons</taxon>
        <taxon>Gunneridae</taxon>
        <taxon>Pentapetalae</taxon>
        <taxon>asterids</taxon>
        <taxon>Ericales</taxon>
        <taxon>Actinidiaceae</taxon>
        <taxon>Actinidia</taxon>
    </lineage>
</organism>
<feature type="repeat" description="PPR" evidence="3">
    <location>
        <begin position="423"/>
        <end position="457"/>
    </location>
</feature>
<dbReference type="PROSITE" id="PS51375">
    <property type="entry name" value="PPR"/>
    <property type="match status" value="4"/>
</dbReference>
<dbReference type="PANTHER" id="PTHR47938">
    <property type="entry name" value="RESPIRATORY COMPLEX I CHAPERONE (CIA84), PUTATIVE (AFU_ORTHOLOGUE AFUA_2G06020)-RELATED"/>
    <property type="match status" value="1"/>
</dbReference>
<dbReference type="GO" id="GO:0003729">
    <property type="term" value="F:mRNA binding"/>
    <property type="evidence" value="ECO:0007669"/>
    <property type="project" value="TreeGrafter"/>
</dbReference>
<feature type="repeat" description="PPR" evidence="3">
    <location>
        <begin position="493"/>
        <end position="527"/>
    </location>
</feature>
<comment type="similarity">
    <text evidence="1">Belongs to the PPR family. P subfamily.</text>
</comment>
<comment type="caution">
    <text evidence="4">The sequence shown here is derived from an EMBL/GenBank/DDBJ whole genome shotgun (WGS) entry which is preliminary data.</text>
</comment>
<dbReference type="Pfam" id="PF01535">
    <property type="entry name" value="PPR"/>
    <property type="match status" value="2"/>
</dbReference>
<dbReference type="OMA" id="WRTQIKQ"/>
<dbReference type="InParanoid" id="A0A2R6QLS5"/>
<accession>A0A2R6QLS5</accession>
<evidence type="ECO:0000313" key="5">
    <source>
        <dbReference type="Proteomes" id="UP000241394"/>
    </source>
</evidence>
<dbReference type="OrthoDB" id="747253at2759"/>
<evidence type="ECO:0000256" key="3">
    <source>
        <dbReference type="PROSITE-ProRule" id="PRU00708"/>
    </source>
</evidence>
<dbReference type="PANTHER" id="PTHR47938:SF35">
    <property type="entry name" value="PENTATRICOPEPTIDE REPEAT-CONTAINING PROTEIN 4, MITOCHONDRIAL-RELATED"/>
    <property type="match status" value="1"/>
</dbReference>
<evidence type="ECO:0000256" key="2">
    <source>
        <dbReference type="ARBA" id="ARBA00022737"/>
    </source>
</evidence>
<keyword evidence="5" id="KW-1185">Reference proteome</keyword>
<reference evidence="4 5" key="1">
    <citation type="submission" date="2017-07" db="EMBL/GenBank/DDBJ databases">
        <title>An improved, manually edited Actinidia chinensis var. chinensis (kiwifruit) genome highlights the challenges associated with draft genomes and gene prediction in plants.</title>
        <authorList>
            <person name="Pilkington S."/>
            <person name="Crowhurst R."/>
            <person name="Hilario E."/>
            <person name="Nardozza S."/>
            <person name="Fraser L."/>
            <person name="Peng Y."/>
            <person name="Gunaseelan K."/>
            <person name="Simpson R."/>
            <person name="Tahir J."/>
            <person name="Deroles S."/>
            <person name="Templeton K."/>
            <person name="Luo Z."/>
            <person name="Davy M."/>
            <person name="Cheng C."/>
            <person name="Mcneilage M."/>
            <person name="Scaglione D."/>
            <person name="Liu Y."/>
            <person name="Zhang Q."/>
            <person name="Datson P."/>
            <person name="De Silva N."/>
            <person name="Gardiner S."/>
            <person name="Bassett H."/>
            <person name="Chagne D."/>
            <person name="Mccallum J."/>
            <person name="Dzierzon H."/>
            <person name="Deng C."/>
            <person name="Wang Y.-Y."/>
            <person name="Barron N."/>
            <person name="Manako K."/>
            <person name="Bowen J."/>
            <person name="Foster T."/>
            <person name="Erridge Z."/>
            <person name="Tiffin H."/>
            <person name="Waite C."/>
            <person name="Davies K."/>
            <person name="Grierson E."/>
            <person name="Laing W."/>
            <person name="Kirk R."/>
            <person name="Chen X."/>
            <person name="Wood M."/>
            <person name="Montefiori M."/>
            <person name="Brummell D."/>
            <person name="Schwinn K."/>
            <person name="Catanach A."/>
            <person name="Fullerton C."/>
            <person name="Li D."/>
            <person name="Meiyalaghan S."/>
            <person name="Nieuwenhuizen N."/>
            <person name="Read N."/>
            <person name="Prakash R."/>
            <person name="Hunter D."/>
            <person name="Zhang H."/>
            <person name="Mckenzie M."/>
            <person name="Knabel M."/>
            <person name="Harris A."/>
            <person name="Allan A."/>
            <person name="Chen A."/>
            <person name="Janssen B."/>
            <person name="Plunkett B."/>
            <person name="Dwamena C."/>
            <person name="Voogd C."/>
            <person name="Leif D."/>
            <person name="Lafferty D."/>
            <person name="Souleyre E."/>
            <person name="Varkonyi-Gasic E."/>
            <person name="Gambi F."/>
            <person name="Hanley J."/>
            <person name="Yao J.-L."/>
            <person name="Cheung J."/>
            <person name="David K."/>
            <person name="Warren B."/>
            <person name="Marsh K."/>
            <person name="Snowden K."/>
            <person name="Lin-Wang K."/>
            <person name="Brian L."/>
            <person name="Martinez-Sanchez M."/>
            <person name="Wang M."/>
            <person name="Ileperuma N."/>
            <person name="Macnee N."/>
            <person name="Campin R."/>
            <person name="Mcatee P."/>
            <person name="Drummond R."/>
            <person name="Espley R."/>
            <person name="Ireland H."/>
            <person name="Wu R."/>
            <person name="Atkinson R."/>
            <person name="Karunairetnam S."/>
            <person name="Bulley S."/>
            <person name="Chunkath S."/>
            <person name="Hanley Z."/>
            <person name="Storey R."/>
            <person name="Thrimawithana A."/>
            <person name="Thomson S."/>
            <person name="David C."/>
            <person name="Testolin R."/>
        </authorList>
    </citation>
    <scope>NUCLEOTIDE SEQUENCE [LARGE SCALE GENOMIC DNA]</scope>
    <source>
        <strain evidence="5">cv. Red5</strain>
        <tissue evidence="4">Young leaf</tissue>
    </source>
</reference>
<dbReference type="Pfam" id="PF13041">
    <property type="entry name" value="PPR_2"/>
    <property type="match status" value="3"/>
</dbReference>
<dbReference type="Gramene" id="PSS10348">
    <property type="protein sequence ID" value="PSS10348"/>
    <property type="gene ID" value="CEY00_Acc17441"/>
</dbReference>
<dbReference type="NCBIfam" id="TIGR00756">
    <property type="entry name" value="PPR"/>
    <property type="match status" value="4"/>
</dbReference>
<proteinExistence type="inferred from homology"/>
<dbReference type="EMBL" id="NKQK01000015">
    <property type="protein sequence ID" value="PSS10348.1"/>
    <property type="molecule type" value="Genomic_DNA"/>
</dbReference>
<evidence type="ECO:0000256" key="1">
    <source>
        <dbReference type="ARBA" id="ARBA00007626"/>
    </source>
</evidence>
<dbReference type="FunCoup" id="A0A2R6QLS5">
    <property type="interactions" value="153"/>
</dbReference>
<dbReference type="InterPro" id="IPR002885">
    <property type="entry name" value="PPR_rpt"/>
</dbReference>
<feature type="repeat" description="PPR" evidence="3">
    <location>
        <begin position="246"/>
        <end position="280"/>
    </location>
</feature>
<dbReference type="Proteomes" id="UP000241394">
    <property type="component" value="Chromosome LG15"/>
</dbReference>
<feature type="repeat" description="PPR" evidence="3">
    <location>
        <begin position="353"/>
        <end position="387"/>
    </location>
</feature>
<dbReference type="Gene3D" id="1.25.40.10">
    <property type="entry name" value="Tetratricopeptide repeat domain"/>
    <property type="match status" value="4"/>
</dbReference>
<evidence type="ECO:0000313" key="4">
    <source>
        <dbReference type="EMBL" id="PSS10348.1"/>
    </source>
</evidence>
<sequence length="574" mass="64965">MALHKTHLFIKQSLTSSPQTTSLSWRNQLKQSQLVSQISSTLLQRHNWAPLLLNLNLSSKLTPSLLLNILHRTKTNPSISLTFFNWAKTDLGFEPDLKTLCKLTQILIGSGLARKAKPILDSLIQAYPPIRIVDSAIRACRGTDSQSPVLGSVLECYCKKGFLFQALEVYRKSIDLGYVLSLHSCNGLLDALELKNETRLGWCFYGNMLRNGVVPDRFTWSIVGRMLCKDGKFERIVRILDMGMKNYVMYNMIIDCYSKRGNFRAAFDLLNEMSNKNLDAGFSTYCSILDGACKYEDTKLIETTMCCMVEKGLLPKLPMSDCDLIIQKLSELGKTYAMDMFFKRACDEGIELRGTSYGCMLREFSKEGRVTEAVAIYREMLVRDINVNDSCYNTFVNVLCKEDPSPEISGLLKDTIGKGLNPCASEFSIYVTSLCAKSRWSEAEELLNAILEKGFLPDYSSCCSLVERYCTRRQIDSAFALHSKMEKVNGTLDVATYNVLLNGLIKERRVEEAIKVFDYMRTRELLSSASFSIVISGLCEVKALRIAMKMHDEMLKMGLKPDPKTYKRLISNFK</sequence>
<name>A0A2R6QLS5_ACTCC</name>
<gene>
    <name evidence="4" type="ORF">CEY00_Acc17441</name>
</gene>
<dbReference type="InterPro" id="IPR011990">
    <property type="entry name" value="TPR-like_helical_dom_sf"/>
</dbReference>
<reference evidence="5" key="2">
    <citation type="journal article" date="2018" name="BMC Genomics">
        <title>A manually annotated Actinidia chinensis var. chinensis (kiwifruit) genome highlights the challenges associated with draft genomes and gene prediction in plants.</title>
        <authorList>
            <person name="Pilkington S.M."/>
            <person name="Crowhurst R."/>
            <person name="Hilario E."/>
            <person name="Nardozza S."/>
            <person name="Fraser L."/>
            <person name="Peng Y."/>
            <person name="Gunaseelan K."/>
            <person name="Simpson R."/>
            <person name="Tahir J."/>
            <person name="Deroles S.C."/>
            <person name="Templeton K."/>
            <person name="Luo Z."/>
            <person name="Davy M."/>
            <person name="Cheng C."/>
            <person name="McNeilage M."/>
            <person name="Scaglione D."/>
            <person name="Liu Y."/>
            <person name="Zhang Q."/>
            <person name="Datson P."/>
            <person name="De Silva N."/>
            <person name="Gardiner S.E."/>
            <person name="Bassett H."/>
            <person name="Chagne D."/>
            <person name="McCallum J."/>
            <person name="Dzierzon H."/>
            <person name="Deng C."/>
            <person name="Wang Y.Y."/>
            <person name="Barron L."/>
            <person name="Manako K."/>
            <person name="Bowen J."/>
            <person name="Foster T.M."/>
            <person name="Erridge Z.A."/>
            <person name="Tiffin H."/>
            <person name="Waite C.N."/>
            <person name="Davies K.M."/>
            <person name="Grierson E.P."/>
            <person name="Laing W.A."/>
            <person name="Kirk R."/>
            <person name="Chen X."/>
            <person name="Wood M."/>
            <person name="Montefiori M."/>
            <person name="Brummell D.A."/>
            <person name="Schwinn K.E."/>
            <person name="Catanach A."/>
            <person name="Fullerton C."/>
            <person name="Li D."/>
            <person name="Meiyalaghan S."/>
            <person name="Nieuwenhuizen N."/>
            <person name="Read N."/>
            <person name="Prakash R."/>
            <person name="Hunter D."/>
            <person name="Zhang H."/>
            <person name="McKenzie M."/>
            <person name="Knabel M."/>
            <person name="Harris A."/>
            <person name="Allan A.C."/>
            <person name="Gleave A."/>
            <person name="Chen A."/>
            <person name="Janssen B.J."/>
            <person name="Plunkett B."/>
            <person name="Ampomah-Dwamena C."/>
            <person name="Voogd C."/>
            <person name="Leif D."/>
            <person name="Lafferty D."/>
            <person name="Souleyre E.J.F."/>
            <person name="Varkonyi-Gasic E."/>
            <person name="Gambi F."/>
            <person name="Hanley J."/>
            <person name="Yao J.L."/>
            <person name="Cheung J."/>
            <person name="David K.M."/>
            <person name="Warren B."/>
            <person name="Marsh K."/>
            <person name="Snowden K.C."/>
            <person name="Lin-Wang K."/>
            <person name="Brian L."/>
            <person name="Martinez-Sanchez M."/>
            <person name="Wang M."/>
            <person name="Ileperuma N."/>
            <person name="Macnee N."/>
            <person name="Campin R."/>
            <person name="McAtee P."/>
            <person name="Drummond R.S.M."/>
            <person name="Espley R.V."/>
            <person name="Ireland H.S."/>
            <person name="Wu R."/>
            <person name="Atkinson R.G."/>
            <person name="Karunairetnam S."/>
            <person name="Bulley S."/>
            <person name="Chunkath S."/>
            <person name="Hanley Z."/>
            <person name="Storey R."/>
            <person name="Thrimawithana A.H."/>
            <person name="Thomson S."/>
            <person name="David C."/>
            <person name="Testolin R."/>
            <person name="Huang H."/>
            <person name="Hellens R.P."/>
            <person name="Schaffer R.J."/>
        </authorList>
    </citation>
    <scope>NUCLEOTIDE SEQUENCE [LARGE SCALE GENOMIC DNA]</scope>
    <source>
        <strain evidence="5">cv. Red5</strain>
    </source>
</reference>
<dbReference type="STRING" id="1590841.A0A2R6QLS5"/>
<keyword evidence="2" id="KW-0677">Repeat</keyword>
<dbReference type="AlphaFoldDB" id="A0A2R6QLS5"/>